<dbReference type="AlphaFoldDB" id="X1D0D0"/>
<protein>
    <recommendedName>
        <fullName evidence="2">Recombination endonuclease VII</fullName>
    </recommendedName>
</protein>
<dbReference type="InterPro" id="IPR044925">
    <property type="entry name" value="His-Me_finger_sf"/>
</dbReference>
<evidence type="ECO:0008006" key="2">
    <source>
        <dbReference type="Google" id="ProtNLM"/>
    </source>
</evidence>
<gene>
    <name evidence="1" type="ORF">S01H4_63322</name>
</gene>
<proteinExistence type="predicted"/>
<evidence type="ECO:0000313" key="1">
    <source>
        <dbReference type="EMBL" id="GAH13602.1"/>
    </source>
</evidence>
<name>X1D0D0_9ZZZZ</name>
<dbReference type="Pfam" id="PF02945">
    <property type="entry name" value="Endonuclease_7"/>
    <property type="match status" value="1"/>
</dbReference>
<dbReference type="Gene3D" id="3.40.1800.10">
    <property type="entry name" value="His-Me finger endonucleases"/>
    <property type="match status" value="1"/>
</dbReference>
<comment type="caution">
    <text evidence="1">The sequence shown here is derived from an EMBL/GenBank/DDBJ whole genome shotgun (WGS) entry which is preliminary data.</text>
</comment>
<dbReference type="EMBL" id="BART01038046">
    <property type="protein sequence ID" value="GAH13602.1"/>
    <property type="molecule type" value="Genomic_DNA"/>
</dbReference>
<dbReference type="InterPro" id="IPR004211">
    <property type="entry name" value="Endonuclease_7"/>
</dbReference>
<dbReference type="SUPFAM" id="SSF54060">
    <property type="entry name" value="His-Me finger endonucleases"/>
    <property type="match status" value="1"/>
</dbReference>
<sequence>SAMLFWMSAICKIPIKKPDIDHDHETGKTRGLLCSRCNLMLGAIENERFHKAAEAYLKRYR</sequence>
<reference evidence="1" key="1">
    <citation type="journal article" date="2014" name="Front. Microbiol.">
        <title>High frequency of phylogenetically diverse reductive dehalogenase-homologous genes in deep subseafloor sedimentary metagenomes.</title>
        <authorList>
            <person name="Kawai M."/>
            <person name="Futagami T."/>
            <person name="Toyoda A."/>
            <person name="Takaki Y."/>
            <person name="Nishi S."/>
            <person name="Hori S."/>
            <person name="Arai W."/>
            <person name="Tsubouchi T."/>
            <person name="Morono Y."/>
            <person name="Uchiyama I."/>
            <person name="Ito T."/>
            <person name="Fujiyama A."/>
            <person name="Inagaki F."/>
            <person name="Takami H."/>
        </authorList>
    </citation>
    <scope>NUCLEOTIDE SEQUENCE</scope>
    <source>
        <strain evidence="1">Expedition CK06-06</strain>
    </source>
</reference>
<accession>X1D0D0</accession>
<feature type="non-terminal residue" evidence="1">
    <location>
        <position position="1"/>
    </location>
</feature>
<dbReference type="InterPro" id="IPR038563">
    <property type="entry name" value="Endonuclease_7_sf"/>
</dbReference>
<organism evidence="1">
    <name type="scientific">marine sediment metagenome</name>
    <dbReference type="NCBI Taxonomy" id="412755"/>
    <lineage>
        <taxon>unclassified sequences</taxon>
        <taxon>metagenomes</taxon>
        <taxon>ecological metagenomes</taxon>
    </lineage>
</organism>